<dbReference type="InterPro" id="IPR010921">
    <property type="entry name" value="Trp_repressor/repl_initiator"/>
</dbReference>
<dbReference type="SUPFAM" id="SSF48295">
    <property type="entry name" value="TrpR-like"/>
    <property type="match status" value="1"/>
</dbReference>
<dbReference type="EMBL" id="OW659477">
    <property type="protein sequence ID" value="CAH2761561.1"/>
    <property type="molecule type" value="Genomic_DNA"/>
</dbReference>
<evidence type="ECO:0000313" key="4">
    <source>
        <dbReference type="Proteomes" id="UP001154111"/>
    </source>
</evidence>
<dbReference type="Gene3D" id="1.10.10.10">
    <property type="entry name" value="Winged helix-like DNA-binding domain superfamily/Winged helix DNA-binding domain"/>
    <property type="match status" value="1"/>
</dbReference>
<reference evidence="2" key="1">
    <citation type="submission" date="2022-04" db="EMBL/GenBank/DDBJ databases">
        <authorList>
            <person name="Forde T."/>
        </authorList>
    </citation>
    <scope>NUCLEOTIDE SEQUENCE</scope>
    <source>
        <strain evidence="2">A18Y016a</strain>
        <strain evidence="1">A18Y020d</strain>
    </source>
</reference>
<evidence type="ECO:0000313" key="1">
    <source>
        <dbReference type="EMBL" id="CAH2761560.1"/>
    </source>
</evidence>
<keyword evidence="3" id="KW-1185">Reference proteome</keyword>
<dbReference type="EMBL" id="OW659496">
    <property type="protein sequence ID" value="CAH2761560.1"/>
    <property type="molecule type" value="Genomic_DNA"/>
</dbReference>
<dbReference type="AlphaFoldDB" id="A0AAU9VG29"/>
<dbReference type="GO" id="GO:0043565">
    <property type="term" value="F:sequence-specific DNA binding"/>
    <property type="evidence" value="ECO:0007669"/>
    <property type="project" value="InterPro"/>
</dbReference>
<accession>A0AAU9VG29</accession>
<dbReference type="RefSeq" id="WP_254007366.1">
    <property type="nucleotide sequence ID" value="NZ_OW659477.1"/>
</dbReference>
<dbReference type="InterPro" id="IPR036388">
    <property type="entry name" value="WH-like_DNA-bd_sf"/>
</dbReference>
<protein>
    <submittedName>
        <fullName evidence="2">Helix-turn-helix domain-containing protein</fullName>
    </submittedName>
</protein>
<proteinExistence type="predicted"/>
<evidence type="ECO:0000313" key="3">
    <source>
        <dbReference type="Proteomes" id="UP001154095"/>
    </source>
</evidence>
<gene>
    <name evidence="2" type="ORF">ERYAMS2_00770</name>
    <name evidence="1" type="ORF">ERYAMS_00476</name>
</gene>
<sequence length="85" mass="9996">MGKQTIRSYEDKLMIVQEILSGKSCRSVSEKYNVRTGTIANWKRKLMEGTLHLDRRGKKPGEVEDIEIIKKTYTLLMKIRKMQHE</sequence>
<organism evidence="2 4">
    <name type="scientific">Erysipelothrix amsterdamensis</name>
    <dbReference type="NCBI Taxonomy" id="2929157"/>
    <lineage>
        <taxon>Bacteria</taxon>
        <taxon>Bacillati</taxon>
        <taxon>Bacillota</taxon>
        <taxon>Erysipelotrichia</taxon>
        <taxon>Erysipelotrichales</taxon>
        <taxon>Erysipelotrichaceae</taxon>
        <taxon>Erysipelothrix</taxon>
    </lineage>
</organism>
<name>A0AAU9VG29_9FIRM</name>
<dbReference type="Proteomes" id="UP001154095">
    <property type="component" value="Chromosome"/>
</dbReference>
<dbReference type="Proteomes" id="UP001154111">
    <property type="component" value="Chromosome"/>
</dbReference>
<evidence type="ECO:0000313" key="2">
    <source>
        <dbReference type="EMBL" id="CAH2761561.1"/>
    </source>
</evidence>